<dbReference type="InParanoid" id="G0R066"/>
<dbReference type="eggNOG" id="ENOG502SV03">
    <property type="taxonomic scope" value="Eukaryota"/>
</dbReference>
<dbReference type="AlphaFoldDB" id="G0R066"/>
<evidence type="ECO:0000313" key="2">
    <source>
        <dbReference type="Proteomes" id="UP000008983"/>
    </source>
</evidence>
<evidence type="ECO:0000313" key="1">
    <source>
        <dbReference type="EMBL" id="EGR29126.1"/>
    </source>
</evidence>
<name>G0R066_ICHMU</name>
<dbReference type="OrthoDB" id="26525at2759"/>
<gene>
    <name evidence="1" type="ORF">IMG5_162290</name>
</gene>
<dbReference type="GeneID" id="14905220"/>
<proteinExistence type="predicted"/>
<dbReference type="STRING" id="857967.G0R066"/>
<protein>
    <submittedName>
        <fullName evidence="1">Uncharacterized protein</fullName>
    </submittedName>
</protein>
<dbReference type="Proteomes" id="UP000008983">
    <property type="component" value="Unassembled WGS sequence"/>
</dbReference>
<sequence length="187" mass="21803">MKVIIVILYDLYCLVNYYAANILRIPLTEQDLRRQKLQQEEAERTKEREKNSWEKIVQNINLKASDYLGSQDVSKMREFDAFVALGGNIDKSGFVKKKLIMEIIKKEFDLIIDIEDLIDRSQSSQQEIDFSDFCQIFENGGEEIKSKVSLLSNISRQKSTTNLGGQQGFQVKYKDFELWLERMDGKI</sequence>
<dbReference type="EMBL" id="GL984181">
    <property type="protein sequence ID" value="EGR29126.1"/>
    <property type="molecule type" value="Genomic_DNA"/>
</dbReference>
<accession>G0R066</accession>
<dbReference type="RefSeq" id="XP_004030362.1">
    <property type="nucleotide sequence ID" value="XM_004030314.1"/>
</dbReference>
<keyword evidence="2" id="KW-1185">Reference proteome</keyword>
<reference evidence="1 2" key="1">
    <citation type="submission" date="2011-07" db="EMBL/GenBank/DDBJ databases">
        <authorList>
            <person name="Coyne R."/>
            <person name="Brami D."/>
            <person name="Johnson J."/>
            <person name="Hostetler J."/>
            <person name="Hannick L."/>
            <person name="Clark T."/>
            <person name="Cassidy-Hanley D."/>
            <person name="Inman J."/>
        </authorList>
    </citation>
    <scope>NUCLEOTIDE SEQUENCE [LARGE SCALE GENOMIC DNA]</scope>
    <source>
        <strain evidence="1 2">G5</strain>
    </source>
</reference>
<organism evidence="1 2">
    <name type="scientific">Ichthyophthirius multifiliis</name>
    <name type="common">White spot disease agent</name>
    <name type="synonym">Ich</name>
    <dbReference type="NCBI Taxonomy" id="5932"/>
    <lineage>
        <taxon>Eukaryota</taxon>
        <taxon>Sar</taxon>
        <taxon>Alveolata</taxon>
        <taxon>Ciliophora</taxon>
        <taxon>Intramacronucleata</taxon>
        <taxon>Oligohymenophorea</taxon>
        <taxon>Hymenostomatida</taxon>
        <taxon>Ophryoglenina</taxon>
        <taxon>Ichthyophthirius</taxon>
    </lineage>
</organism>